<keyword evidence="5" id="KW-1185">Reference proteome</keyword>
<feature type="region of interest" description="Disordered" evidence="1">
    <location>
        <begin position="1"/>
        <end position="45"/>
    </location>
</feature>
<feature type="non-terminal residue" evidence="3">
    <location>
        <position position="1"/>
    </location>
</feature>
<evidence type="ECO:0000256" key="2">
    <source>
        <dbReference type="SAM" id="Phobius"/>
    </source>
</evidence>
<feature type="compositionally biased region" description="Basic residues" evidence="1">
    <location>
        <begin position="36"/>
        <end position="45"/>
    </location>
</feature>
<feature type="compositionally biased region" description="Basic and acidic residues" evidence="1">
    <location>
        <begin position="13"/>
        <end position="26"/>
    </location>
</feature>
<sequence>TEVEQKISLCREANARENEISKENKSRSPSPVSGSPRRRSPPRRVRAALPLPAVPSLPALPSAADTFPATRTAAGREDAVLAPSRPAQRRHTFPARTAAREDAVSVTVPGTMAAAGSVFYSWFHTHSETLILSSEYIKKKTIYTLHRHSVREKVSWSHLSLPCSLRFYHLLYVYSVQFYLFCFMCFCYLVGIPWEKNQQGFYIS</sequence>
<evidence type="ECO:0000313" key="4">
    <source>
        <dbReference type="EnsemblPlants" id="PNT73820"/>
    </source>
</evidence>
<reference evidence="3" key="2">
    <citation type="submission" date="2017-06" db="EMBL/GenBank/DDBJ databases">
        <title>WGS assembly of Brachypodium distachyon.</title>
        <authorList>
            <consortium name="The International Brachypodium Initiative"/>
            <person name="Lucas S."/>
            <person name="Harmon-Smith M."/>
            <person name="Lail K."/>
            <person name="Tice H."/>
            <person name="Grimwood J."/>
            <person name="Bruce D."/>
            <person name="Barry K."/>
            <person name="Shu S."/>
            <person name="Lindquist E."/>
            <person name="Wang M."/>
            <person name="Pitluck S."/>
            <person name="Vogel J.P."/>
            <person name="Garvin D.F."/>
            <person name="Mockler T.C."/>
            <person name="Schmutz J."/>
            <person name="Rokhsar D."/>
            <person name="Bevan M.W."/>
        </authorList>
    </citation>
    <scope>NUCLEOTIDE SEQUENCE</scope>
    <source>
        <strain evidence="3">Bd21</strain>
    </source>
</reference>
<dbReference type="EnsemblPlants" id="PNT73820">
    <property type="protein sequence ID" value="PNT73820"/>
    <property type="gene ID" value="BRADI_1g02056v3"/>
</dbReference>
<dbReference type="AlphaFoldDB" id="A0A2K2DHR9"/>
<dbReference type="EMBL" id="CM000880">
    <property type="protein sequence ID" value="PNT73821.1"/>
    <property type="molecule type" value="Genomic_DNA"/>
</dbReference>
<keyword evidence="2" id="KW-0812">Transmembrane</keyword>
<keyword evidence="2" id="KW-0472">Membrane</keyword>
<dbReference type="Gramene" id="PNT73820">
    <property type="protein sequence ID" value="PNT73820"/>
    <property type="gene ID" value="BRADI_1g02056v3"/>
</dbReference>
<dbReference type="EMBL" id="CM000880">
    <property type="protein sequence ID" value="PNT73820.1"/>
    <property type="molecule type" value="Genomic_DNA"/>
</dbReference>
<dbReference type="InParanoid" id="A0A2K2DHR9"/>
<dbReference type="Gramene" id="PNT73821">
    <property type="protein sequence ID" value="PNT73821"/>
    <property type="gene ID" value="BRADI_1g02056v3"/>
</dbReference>
<name>A0A2K2DHR9_BRADI</name>
<gene>
    <name evidence="3" type="ORF">BRADI_1g02056v3</name>
</gene>
<proteinExistence type="predicted"/>
<accession>A0A2K2DHR9</accession>
<dbReference type="Proteomes" id="UP000008810">
    <property type="component" value="Chromosome 1"/>
</dbReference>
<reference evidence="3 4" key="1">
    <citation type="journal article" date="2010" name="Nature">
        <title>Genome sequencing and analysis of the model grass Brachypodium distachyon.</title>
        <authorList>
            <consortium name="International Brachypodium Initiative"/>
        </authorList>
    </citation>
    <scope>NUCLEOTIDE SEQUENCE [LARGE SCALE GENOMIC DNA]</scope>
    <source>
        <strain evidence="3 4">Bd21</strain>
    </source>
</reference>
<feature type="region of interest" description="Disordered" evidence="1">
    <location>
        <begin position="76"/>
        <end position="96"/>
    </location>
</feature>
<evidence type="ECO:0000313" key="5">
    <source>
        <dbReference type="Proteomes" id="UP000008810"/>
    </source>
</evidence>
<evidence type="ECO:0000313" key="3">
    <source>
        <dbReference type="EMBL" id="PNT73820.1"/>
    </source>
</evidence>
<evidence type="ECO:0000256" key="1">
    <source>
        <dbReference type="SAM" id="MobiDB-lite"/>
    </source>
</evidence>
<reference evidence="4" key="3">
    <citation type="submission" date="2018-08" db="UniProtKB">
        <authorList>
            <consortium name="EnsemblPlants"/>
        </authorList>
    </citation>
    <scope>IDENTIFICATION</scope>
    <source>
        <strain evidence="4">cv. Bd21</strain>
    </source>
</reference>
<dbReference type="EnsemblPlants" id="PNT73821">
    <property type="protein sequence ID" value="PNT73821"/>
    <property type="gene ID" value="BRADI_1g02056v3"/>
</dbReference>
<organism evidence="3">
    <name type="scientific">Brachypodium distachyon</name>
    <name type="common">Purple false brome</name>
    <name type="synonym">Trachynia distachya</name>
    <dbReference type="NCBI Taxonomy" id="15368"/>
    <lineage>
        <taxon>Eukaryota</taxon>
        <taxon>Viridiplantae</taxon>
        <taxon>Streptophyta</taxon>
        <taxon>Embryophyta</taxon>
        <taxon>Tracheophyta</taxon>
        <taxon>Spermatophyta</taxon>
        <taxon>Magnoliopsida</taxon>
        <taxon>Liliopsida</taxon>
        <taxon>Poales</taxon>
        <taxon>Poaceae</taxon>
        <taxon>BOP clade</taxon>
        <taxon>Pooideae</taxon>
        <taxon>Stipodae</taxon>
        <taxon>Brachypodieae</taxon>
        <taxon>Brachypodium</taxon>
    </lineage>
</organism>
<keyword evidence="2" id="KW-1133">Transmembrane helix</keyword>
<protein>
    <submittedName>
        <fullName evidence="3 4">Uncharacterized protein</fullName>
    </submittedName>
</protein>
<feature type="transmembrane region" description="Helical" evidence="2">
    <location>
        <begin position="167"/>
        <end position="190"/>
    </location>
</feature>